<name>A8AH92_CITK8</name>
<gene>
    <name evidence="1" type="ordered locus">CKO_01726</name>
</gene>
<dbReference type="EMBL" id="CP000822">
    <property type="protein sequence ID" value="ABV12855.1"/>
    <property type="molecule type" value="Genomic_DNA"/>
</dbReference>
<organism evidence="1 2">
    <name type="scientific">Citrobacter koseri (strain ATCC BAA-895 / CDC 4225-83 / SGSC4696)</name>
    <dbReference type="NCBI Taxonomy" id="290338"/>
    <lineage>
        <taxon>Bacteria</taxon>
        <taxon>Pseudomonadati</taxon>
        <taxon>Pseudomonadota</taxon>
        <taxon>Gammaproteobacteria</taxon>
        <taxon>Enterobacterales</taxon>
        <taxon>Enterobacteriaceae</taxon>
        <taxon>Citrobacter</taxon>
    </lineage>
</organism>
<dbReference type="HOGENOM" id="CLU_212637_0_0_6"/>
<accession>A8AH92</accession>
<reference evidence="1 2" key="1">
    <citation type="submission" date="2007-08" db="EMBL/GenBank/DDBJ databases">
        <authorList>
            <consortium name="The Citrobacter koseri Genome Sequencing Project"/>
            <person name="McClelland M."/>
            <person name="Sanderson E.K."/>
            <person name="Porwollik S."/>
            <person name="Spieth J."/>
            <person name="Clifton W.S."/>
            <person name="Latreille P."/>
            <person name="Courtney L."/>
            <person name="Wang C."/>
            <person name="Pepin K."/>
            <person name="Bhonagiri V."/>
            <person name="Nash W."/>
            <person name="Johnson M."/>
            <person name="Thiruvilangam P."/>
            <person name="Wilson R."/>
        </authorList>
    </citation>
    <scope>NUCLEOTIDE SEQUENCE [LARGE SCALE GENOMIC DNA]</scope>
    <source>
        <strain evidence="2">ATCC BAA-895 / CDC 4225-83 / SGSC4696</strain>
    </source>
</reference>
<evidence type="ECO:0000313" key="2">
    <source>
        <dbReference type="Proteomes" id="UP000008148"/>
    </source>
</evidence>
<keyword evidence="2" id="KW-1185">Reference proteome</keyword>
<sequence>MRIYLYIFKPLKKTVNRSSRFIFYFFRLFTHLRKPAGDGRSPQKLSV</sequence>
<dbReference type="KEGG" id="cko:CKO_01726"/>
<dbReference type="STRING" id="290338.CKO_01726"/>
<protein>
    <submittedName>
        <fullName evidence="1">Uncharacterized protein</fullName>
    </submittedName>
</protein>
<dbReference type="AlphaFoldDB" id="A8AH92"/>
<dbReference type="Proteomes" id="UP000008148">
    <property type="component" value="Chromosome"/>
</dbReference>
<proteinExistence type="predicted"/>
<evidence type="ECO:0000313" key="1">
    <source>
        <dbReference type="EMBL" id="ABV12855.1"/>
    </source>
</evidence>